<keyword evidence="6" id="KW-0175">Coiled coil</keyword>
<feature type="compositionally biased region" description="Basic and acidic residues" evidence="7">
    <location>
        <begin position="1"/>
        <end position="12"/>
    </location>
</feature>
<dbReference type="GO" id="GO:0005634">
    <property type="term" value="C:nucleus"/>
    <property type="evidence" value="ECO:0007669"/>
    <property type="project" value="UniProtKB-SubCell"/>
</dbReference>
<feature type="compositionally biased region" description="Basic and acidic residues" evidence="7">
    <location>
        <begin position="225"/>
        <end position="237"/>
    </location>
</feature>
<evidence type="ECO:0000256" key="1">
    <source>
        <dbReference type="ARBA" id="ARBA00004123"/>
    </source>
</evidence>
<keyword evidence="5" id="KW-0539">Nucleus</keyword>
<comment type="subcellular location">
    <subcellularLocation>
        <location evidence="1">Nucleus</location>
    </subcellularLocation>
</comment>
<proteinExistence type="predicted"/>
<dbReference type="InterPro" id="IPR044810">
    <property type="entry name" value="WRKY_plant"/>
</dbReference>
<keyword evidence="10" id="KW-1185">Reference proteome</keyword>
<feature type="region of interest" description="Disordered" evidence="7">
    <location>
        <begin position="1"/>
        <end position="58"/>
    </location>
</feature>
<evidence type="ECO:0000259" key="8">
    <source>
        <dbReference type="PROSITE" id="PS50811"/>
    </source>
</evidence>
<feature type="domain" description="WRKY" evidence="8">
    <location>
        <begin position="307"/>
        <end position="373"/>
    </location>
</feature>
<dbReference type="Pfam" id="PF03106">
    <property type="entry name" value="WRKY"/>
    <property type="match status" value="1"/>
</dbReference>
<evidence type="ECO:0000313" key="9">
    <source>
        <dbReference type="EMBL" id="WOK91540.1"/>
    </source>
</evidence>
<name>A0AAQ3PZ48_9LILI</name>
<keyword evidence="4" id="KW-0804">Transcription</keyword>
<feature type="coiled-coil region" evidence="6">
    <location>
        <begin position="133"/>
        <end position="181"/>
    </location>
</feature>
<dbReference type="InterPro" id="IPR036576">
    <property type="entry name" value="WRKY_dom_sf"/>
</dbReference>
<keyword evidence="2" id="KW-0805">Transcription regulation</keyword>
<dbReference type="PANTHER" id="PTHR31429:SF106">
    <property type="entry name" value="WRKY TRANSCRIPTION FACTOR 31-RELATED"/>
    <property type="match status" value="1"/>
</dbReference>
<dbReference type="GO" id="GO:0043565">
    <property type="term" value="F:sequence-specific DNA binding"/>
    <property type="evidence" value="ECO:0007669"/>
    <property type="project" value="InterPro"/>
</dbReference>
<organism evidence="9 10">
    <name type="scientific">Canna indica</name>
    <name type="common">Indian-shot</name>
    <dbReference type="NCBI Taxonomy" id="4628"/>
    <lineage>
        <taxon>Eukaryota</taxon>
        <taxon>Viridiplantae</taxon>
        <taxon>Streptophyta</taxon>
        <taxon>Embryophyta</taxon>
        <taxon>Tracheophyta</taxon>
        <taxon>Spermatophyta</taxon>
        <taxon>Magnoliopsida</taxon>
        <taxon>Liliopsida</taxon>
        <taxon>Zingiberales</taxon>
        <taxon>Cannaceae</taxon>
        <taxon>Canna</taxon>
    </lineage>
</organism>
<dbReference type="PANTHER" id="PTHR31429">
    <property type="entry name" value="WRKY TRANSCRIPTION FACTOR 36-RELATED"/>
    <property type="match status" value="1"/>
</dbReference>
<protein>
    <submittedName>
        <fullName evidence="9">WRKY transcription factor 31</fullName>
    </submittedName>
</protein>
<feature type="region of interest" description="Disordered" evidence="7">
    <location>
        <begin position="214"/>
        <end position="237"/>
    </location>
</feature>
<gene>
    <name evidence="9" type="ORF">Cni_G00231</name>
</gene>
<evidence type="ECO:0000313" key="10">
    <source>
        <dbReference type="Proteomes" id="UP001327560"/>
    </source>
</evidence>
<dbReference type="Gene3D" id="2.20.25.80">
    <property type="entry name" value="WRKY domain"/>
    <property type="match status" value="1"/>
</dbReference>
<evidence type="ECO:0000256" key="4">
    <source>
        <dbReference type="ARBA" id="ARBA00023163"/>
    </source>
</evidence>
<sequence>MDKDGRGRRSLEITDSSGSKSGSFDSFNSTSNRSTGPSDDDFSSGISFLAKDGGRVDDGCVAEGGRKRVAVDEMDFFAKAEKNQARPTSTDQDVPDLSLQNEDLAMNIGFRLFSANLEVEQQMVQGQVPHDDEKTVNNGLARLRAELARMKEENQQLKNTLQKAADNYNALSSHLMKLVQEQNIKIHEHEVEVDSRNKEEYNERVVVPKQLLDLRPSPSSMAPNEEFHGSVRDEGTHEDRSFCNIDAEETTPSMDGKEVSSVITSGQGLKTSSLVQEMPNLLHSKNSDQQDHEATMRKARVSVRARSDAPTINDGCHWRKYGQKKAKGNPCPRAYFRCTMAENCPVRRQVQRCAEDQSVLITTYEGTHNHELPPAAMAMASITSAAASMLLSGSTTSTGEGLMNPNNLLARAIMPNSSSSMAMISASAPFPTVTLDLTQTQNPIHRQRWKTALQFQASLANTGSFASLPQVFDQPLHSNKSTLSGLQMSSMGVGDVGAKFLQLKSQSSTQWRSLADTVSKATAIANDTNFTAAFVSWLSTAMGCKGDGDTHQTADSK</sequence>
<dbReference type="AlphaFoldDB" id="A0AAQ3PZ48"/>
<evidence type="ECO:0000256" key="5">
    <source>
        <dbReference type="ARBA" id="ARBA00023242"/>
    </source>
</evidence>
<evidence type="ECO:0000256" key="3">
    <source>
        <dbReference type="ARBA" id="ARBA00023125"/>
    </source>
</evidence>
<dbReference type="FunFam" id="2.20.25.80:FF:000002">
    <property type="entry name" value="probable WRKY transcription factor 31"/>
    <property type="match status" value="1"/>
</dbReference>
<dbReference type="SUPFAM" id="SSF118290">
    <property type="entry name" value="WRKY DNA-binding domain"/>
    <property type="match status" value="1"/>
</dbReference>
<dbReference type="InterPro" id="IPR003657">
    <property type="entry name" value="WRKY_dom"/>
</dbReference>
<dbReference type="EMBL" id="CP136890">
    <property type="protein sequence ID" value="WOK91540.1"/>
    <property type="molecule type" value="Genomic_DNA"/>
</dbReference>
<reference evidence="9 10" key="1">
    <citation type="submission" date="2023-10" db="EMBL/GenBank/DDBJ databases">
        <title>Chromosome-scale genome assembly provides insights into flower coloration mechanisms of Canna indica.</title>
        <authorList>
            <person name="Li C."/>
        </authorList>
    </citation>
    <scope>NUCLEOTIDE SEQUENCE [LARGE SCALE GENOMIC DNA]</scope>
    <source>
        <tissue evidence="9">Flower</tissue>
    </source>
</reference>
<dbReference type="GO" id="GO:0003700">
    <property type="term" value="F:DNA-binding transcription factor activity"/>
    <property type="evidence" value="ECO:0007669"/>
    <property type="project" value="InterPro"/>
</dbReference>
<evidence type="ECO:0000256" key="7">
    <source>
        <dbReference type="SAM" id="MobiDB-lite"/>
    </source>
</evidence>
<dbReference type="Proteomes" id="UP001327560">
    <property type="component" value="Chromosome 1"/>
</dbReference>
<evidence type="ECO:0000256" key="2">
    <source>
        <dbReference type="ARBA" id="ARBA00023015"/>
    </source>
</evidence>
<evidence type="ECO:0000256" key="6">
    <source>
        <dbReference type="SAM" id="Coils"/>
    </source>
</evidence>
<dbReference type="PROSITE" id="PS50811">
    <property type="entry name" value="WRKY"/>
    <property type="match status" value="1"/>
</dbReference>
<keyword evidence="3" id="KW-0238">DNA-binding</keyword>
<dbReference type="SMART" id="SM00774">
    <property type="entry name" value="WRKY"/>
    <property type="match status" value="1"/>
</dbReference>
<accession>A0AAQ3PZ48</accession>
<feature type="compositionally biased region" description="Low complexity" evidence="7">
    <location>
        <begin position="14"/>
        <end position="32"/>
    </location>
</feature>